<reference evidence="1" key="1">
    <citation type="submission" date="2020-08" db="EMBL/GenBank/DDBJ databases">
        <authorList>
            <person name="Cejkova D."/>
            <person name="Kubasova T."/>
            <person name="Jahodarova E."/>
            <person name="Rychlik I."/>
        </authorList>
    </citation>
    <scope>NUCLEOTIDE SEQUENCE</scope>
    <source>
        <strain evidence="1">An824</strain>
    </source>
</reference>
<keyword evidence="2" id="KW-1185">Reference proteome</keyword>
<dbReference type="AlphaFoldDB" id="A0A939B7X3"/>
<sequence>MNRYHFNVTINGVKFRVNVNANNSVSAYGKVKRTYPMATTITLIRAEKVWNRSML</sequence>
<reference evidence="1" key="2">
    <citation type="journal article" date="2021" name="Sci. Rep.">
        <title>The distribution of antibiotic resistance genes in chicken gut microbiota commensals.</title>
        <authorList>
            <person name="Juricova H."/>
            <person name="Matiasovicova J."/>
            <person name="Kubasova T."/>
            <person name="Cejkova D."/>
            <person name="Rychlik I."/>
        </authorList>
    </citation>
    <scope>NUCLEOTIDE SEQUENCE</scope>
    <source>
        <strain evidence="1">An824</strain>
    </source>
</reference>
<evidence type="ECO:0000313" key="2">
    <source>
        <dbReference type="Proteomes" id="UP000706891"/>
    </source>
</evidence>
<proteinExistence type="predicted"/>
<dbReference type="Proteomes" id="UP000706891">
    <property type="component" value="Unassembled WGS sequence"/>
</dbReference>
<accession>A0A939B7X3</accession>
<protein>
    <submittedName>
        <fullName evidence="1">Uncharacterized protein</fullName>
    </submittedName>
</protein>
<dbReference type="EMBL" id="JACJJG010000055">
    <property type="protein sequence ID" value="MBM6674140.1"/>
    <property type="molecule type" value="Genomic_DNA"/>
</dbReference>
<organism evidence="1 2">
    <name type="scientific">Marseilla massiliensis</name>
    <dbReference type="NCBI Taxonomy" id="1841864"/>
    <lineage>
        <taxon>Bacteria</taxon>
        <taxon>Pseudomonadati</taxon>
        <taxon>Bacteroidota</taxon>
        <taxon>Bacteroidia</taxon>
        <taxon>Bacteroidales</taxon>
        <taxon>Prevotellaceae</taxon>
        <taxon>Marseilla</taxon>
    </lineage>
</organism>
<name>A0A939B7X3_9BACT</name>
<gene>
    <name evidence="1" type="ORF">H6A34_09660</name>
</gene>
<comment type="caution">
    <text evidence="1">The sequence shown here is derived from an EMBL/GenBank/DDBJ whole genome shotgun (WGS) entry which is preliminary data.</text>
</comment>
<evidence type="ECO:0000313" key="1">
    <source>
        <dbReference type="EMBL" id="MBM6674140.1"/>
    </source>
</evidence>
<dbReference type="RefSeq" id="WP_205105221.1">
    <property type="nucleotide sequence ID" value="NZ_JACJJG010000055.1"/>
</dbReference>